<keyword evidence="3" id="KW-1185">Reference proteome</keyword>
<evidence type="ECO:0000313" key="2">
    <source>
        <dbReference type="EMBL" id="VDN88696.1"/>
    </source>
</evidence>
<dbReference type="AlphaFoldDB" id="A0A0N4TH62"/>
<organism evidence="4">
    <name type="scientific">Brugia pahangi</name>
    <name type="common">Filarial nematode worm</name>
    <dbReference type="NCBI Taxonomy" id="6280"/>
    <lineage>
        <taxon>Eukaryota</taxon>
        <taxon>Metazoa</taxon>
        <taxon>Ecdysozoa</taxon>
        <taxon>Nematoda</taxon>
        <taxon>Chromadorea</taxon>
        <taxon>Rhabditida</taxon>
        <taxon>Spirurina</taxon>
        <taxon>Spiruromorpha</taxon>
        <taxon>Filarioidea</taxon>
        <taxon>Onchocercidae</taxon>
        <taxon>Brugia</taxon>
    </lineage>
</organism>
<feature type="region of interest" description="Disordered" evidence="1">
    <location>
        <begin position="1"/>
        <end position="24"/>
    </location>
</feature>
<evidence type="ECO:0000313" key="3">
    <source>
        <dbReference type="Proteomes" id="UP000278627"/>
    </source>
</evidence>
<protein>
    <submittedName>
        <fullName evidence="2 4">Uncharacterized protein</fullName>
    </submittedName>
</protein>
<reference evidence="2 3" key="2">
    <citation type="submission" date="2018-11" db="EMBL/GenBank/DDBJ databases">
        <authorList>
            <consortium name="Pathogen Informatics"/>
        </authorList>
    </citation>
    <scope>NUCLEOTIDE SEQUENCE [LARGE SCALE GENOMIC DNA]</scope>
</reference>
<dbReference type="Proteomes" id="UP000278627">
    <property type="component" value="Unassembled WGS sequence"/>
</dbReference>
<proteinExistence type="predicted"/>
<sequence length="65" mass="7265">MNSRKKDSKKVSKDLRDIPADDGTEASINRKEGVVGDLFENDILLTLPQIKALLNEDIKNSKLLL</sequence>
<reference evidence="4" key="1">
    <citation type="submission" date="2017-02" db="UniProtKB">
        <authorList>
            <consortium name="WormBaseParasite"/>
        </authorList>
    </citation>
    <scope>IDENTIFICATION</scope>
</reference>
<dbReference type="WBParaSite" id="BPAG_0000755001-mRNA-1">
    <property type="protein sequence ID" value="BPAG_0000755001-mRNA-1"/>
    <property type="gene ID" value="BPAG_0000755001"/>
</dbReference>
<accession>A0A0N4TH62</accession>
<dbReference type="STRING" id="6280.A0A0N4TH62"/>
<evidence type="ECO:0000313" key="4">
    <source>
        <dbReference type="WBParaSite" id="BPAG_0000755001-mRNA-1"/>
    </source>
</evidence>
<name>A0A0N4TH62_BRUPA</name>
<feature type="compositionally biased region" description="Basic and acidic residues" evidence="1">
    <location>
        <begin position="9"/>
        <end position="19"/>
    </location>
</feature>
<dbReference type="EMBL" id="UZAD01008616">
    <property type="protein sequence ID" value="VDN88696.1"/>
    <property type="molecule type" value="Genomic_DNA"/>
</dbReference>
<gene>
    <name evidence="2" type="ORF">BPAG_LOCUS7510</name>
</gene>
<evidence type="ECO:0000256" key="1">
    <source>
        <dbReference type="SAM" id="MobiDB-lite"/>
    </source>
</evidence>